<keyword evidence="6 8" id="KW-0663">Pyridoxal phosphate</keyword>
<comment type="subunit">
    <text evidence="3 8">Homodimer.</text>
</comment>
<feature type="binding site" evidence="8">
    <location>
        <position position="136"/>
    </location>
    <ligand>
        <name>substrate</name>
    </ligand>
</feature>
<dbReference type="InterPro" id="IPR015422">
    <property type="entry name" value="PyrdxlP-dep_Trfase_small"/>
</dbReference>
<dbReference type="Proteomes" id="UP000587991">
    <property type="component" value="Unassembled WGS sequence"/>
</dbReference>
<dbReference type="CDD" id="cd06454">
    <property type="entry name" value="KBL_like"/>
    <property type="match status" value="1"/>
</dbReference>
<evidence type="ECO:0000256" key="3">
    <source>
        <dbReference type="ARBA" id="ARBA00011738"/>
    </source>
</evidence>
<feature type="binding site" evidence="8">
    <location>
        <position position="25"/>
    </location>
    <ligand>
        <name>substrate</name>
    </ligand>
</feature>
<dbReference type="Gene3D" id="3.40.640.10">
    <property type="entry name" value="Type I PLP-dependent aspartate aminotransferase-like (Major domain)"/>
    <property type="match status" value="1"/>
</dbReference>
<dbReference type="InterPro" id="IPR004839">
    <property type="entry name" value="Aminotransferase_I/II_large"/>
</dbReference>
<comment type="catalytic activity">
    <reaction evidence="7 8">
        <text>6-carboxyhexanoyl-[ACP] + L-alanine + H(+) = (8S)-8-amino-7-oxononanoate + holo-[ACP] + CO2</text>
        <dbReference type="Rhea" id="RHEA:42288"/>
        <dbReference type="Rhea" id="RHEA-COMP:9685"/>
        <dbReference type="Rhea" id="RHEA-COMP:9955"/>
        <dbReference type="ChEBI" id="CHEBI:15378"/>
        <dbReference type="ChEBI" id="CHEBI:16526"/>
        <dbReference type="ChEBI" id="CHEBI:57972"/>
        <dbReference type="ChEBI" id="CHEBI:64479"/>
        <dbReference type="ChEBI" id="CHEBI:78846"/>
        <dbReference type="ChEBI" id="CHEBI:149468"/>
        <dbReference type="EC" id="2.3.1.47"/>
    </reaction>
</comment>
<evidence type="ECO:0000256" key="2">
    <source>
        <dbReference type="ARBA" id="ARBA00004746"/>
    </source>
</evidence>
<feature type="binding site" evidence="8">
    <location>
        <position position="210"/>
    </location>
    <ligand>
        <name>pyridoxal 5'-phosphate</name>
        <dbReference type="ChEBI" id="CHEBI:597326"/>
    </ligand>
</feature>
<dbReference type="PANTHER" id="PTHR13693">
    <property type="entry name" value="CLASS II AMINOTRANSFERASE/8-AMINO-7-OXONONANOATE SYNTHASE"/>
    <property type="match status" value="1"/>
</dbReference>
<feature type="binding site" evidence="8">
    <location>
        <position position="182"/>
    </location>
    <ligand>
        <name>pyridoxal 5'-phosphate</name>
        <dbReference type="ChEBI" id="CHEBI:597326"/>
    </ligand>
</feature>
<evidence type="ECO:0000256" key="8">
    <source>
        <dbReference type="HAMAP-Rule" id="MF_01693"/>
    </source>
</evidence>
<evidence type="ECO:0000256" key="5">
    <source>
        <dbReference type="ARBA" id="ARBA00022756"/>
    </source>
</evidence>
<accession>A0A847SCU4</accession>
<evidence type="ECO:0000256" key="7">
    <source>
        <dbReference type="ARBA" id="ARBA00047715"/>
    </source>
</evidence>
<dbReference type="Gene3D" id="3.90.1150.10">
    <property type="entry name" value="Aspartate Aminotransferase, domain 1"/>
    <property type="match status" value="1"/>
</dbReference>
<keyword evidence="4 8" id="KW-0808">Transferase</keyword>
<evidence type="ECO:0000256" key="4">
    <source>
        <dbReference type="ARBA" id="ARBA00022679"/>
    </source>
</evidence>
<dbReference type="SUPFAM" id="SSF53383">
    <property type="entry name" value="PLP-dependent transferases"/>
    <property type="match status" value="1"/>
</dbReference>
<dbReference type="InterPro" id="IPR015421">
    <property type="entry name" value="PyrdxlP-dep_Trfase_major"/>
</dbReference>
<proteinExistence type="inferred from homology"/>
<dbReference type="RefSeq" id="WP_168876546.1">
    <property type="nucleotide sequence ID" value="NZ_JABAIM010000001.1"/>
</dbReference>
<name>A0A847SCU4_9NEIS</name>
<dbReference type="InterPro" id="IPR022834">
    <property type="entry name" value="AONS_Proteobacteria"/>
</dbReference>
<comment type="caution">
    <text evidence="11">The sequence shown here is derived from an EMBL/GenBank/DDBJ whole genome shotgun (WGS) entry which is preliminary data.</text>
</comment>
<dbReference type="InterPro" id="IPR004723">
    <property type="entry name" value="AONS_Archaea/Proteobacteria"/>
</dbReference>
<dbReference type="UniPathway" id="UPA00078"/>
<dbReference type="Pfam" id="PF00155">
    <property type="entry name" value="Aminotran_1_2"/>
    <property type="match status" value="1"/>
</dbReference>
<dbReference type="HAMAP" id="MF_01693">
    <property type="entry name" value="BioF_aminotrans_2"/>
    <property type="match status" value="1"/>
</dbReference>
<feature type="binding site" evidence="8">
    <location>
        <position position="238"/>
    </location>
    <ligand>
        <name>pyridoxal 5'-phosphate</name>
        <dbReference type="ChEBI" id="CHEBI:597326"/>
    </ligand>
</feature>
<protein>
    <recommendedName>
        <fullName evidence="8">8-amino-7-oxononanoate synthase</fullName>
        <shortName evidence="8">AONS</shortName>
        <ecNumber evidence="8">2.3.1.47</ecNumber>
    </recommendedName>
    <alternativeName>
        <fullName evidence="8">7-keto-8-amino-pelargonic acid synthase</fullName>
        <shortName evidence="8">7-KAP synthase</shortName>
        <shortName evidence="8">KAPA synthase</shortName>
    </alternativeName>
    <alternativeName>
        <fullName evidence="8">8-amino-7-ketopelargonate synthase</fullName>
    </alternativeName>
</protein>
<dbReference type="InterPro" id="IPR050087">
    <property type="entry name" value="AON_synthase_class-II"/>
</dbReference>
<keyword evidence="11" id="KW-0012">Acyltransferase</keyword>
<organism evidence="11 12">
    <name type="scientific">Leeia aquatica</name>
    <dbReference type="NCBI Taxonomy" id="2725557"/>
    <lineage>
        <taxon>Bacteria</taxon>
        <taxon>Pseudomonadati</taxon>
        <taxon>Pseudomonadota</taxon>
        <taxon>Betaproteobacteria</taxon>
        <taxon>Neisseriales</taxon>
        <taxon>Leeiaceae</taxon>
        <taxon>Leeia</taxon>
    </lineage>
</organism>
<dbReference type="EMBL" id="JABAIM010000001">
    <property type="protein sequence ID" value="NLR74978.1"/>
    <property type="molecule type" value="Genomic_DNA"/>
</dbReference>
<dbReference type="InterPro" id="IPR015424">
    <property type="entry name" value="PyrdxlP-dep_Trfase"/>
</dbReference>
<gene>
    <name evidence="8 11" type="primary">bioF</name>
    <name evidence="11" type="ORF">HF682_07385</name>
</gene>
<evidence type="ECO:0000256" key="1">
    <source>
        <dbReference type="ARBA" id="ARBA00001933"/>
    </source>
</evidence>
<dbReference type="GO" id="GO:0030170">
    <property type="term" value="F:pyridoxal phosphate binding"/>
    <property type="evidence" value="ECO:0007669"/>
    <property type="project" value="UniProtKB-UniRule"/>
</dbReference>
<comment type="cofactor">
    <cofactor evidence="1 8 9">
        <name>pyridoxal 5'-phosphate</name>
        <dbReference type="ChEBI" id="CHEBI:597326"/>
    </cofactor>
</comment>
<feature type="modified residue" description="N6-(pyridoxal phosphate)lysine" evidence="8 9">
    <location>
        <position position="241"/>
    </location>
</feature>
<feature type="domain" description="Aminotransferase class I/classII large" evidence="10">
    <location>
        <begin position="45"/>
        <end position="382"/>
    </location>
</feature>
<evidence type="ECO:0000256" key="9">
    <source>
        <dbReference type="PIRSR" id="PIRSR604723-51"/>
    </source>
</evidence>
<comment type="similarity">
    <text evidence="8">Belongs to the class-II pyridoxal-phosphate-dependent aminotransferase family. BioF subfamily.</text>
</comment>
<dbReference type="NCBIfam" id="TIGR00858">
    <property type="entry name" value="bioF"/>
    <property type="match status" value="1"/>
</dbReference>
<evidence type="ECO:0000313" key="12">
    <source>
        <dbReference type="Proteomes" id="UP000587991"/>
    </source>
</evidence>
<keyword evidence="5 8" id="KW-0093">Biotin biosynthesis</keyword>
<evidence type="ECO:0000259" key="10">
    <source>
        <dbReference type="Pfam" id="PF00155"/>
    </source>
</evidence>
<feature type="binding site" evidence="8">
    <location>
        <begin position="111"/>
        <end position="112"/>
    </location>
    <ligand>
        <name>pyridoxal 5'-phosphate</name>
        <dbReference type="ChEBI" id="CHEBI:597326"/>
    </ligand>
</feature>
<dbReference type="EC" id="2.3.1.47" evidence="8"/>
<dbReference type="PANTHER" id="PTHR13693:SF100">
    <property type="entry name" value="8-AMINO-7-OXONONANOATE SYNTHASE"/>
    <property type="match status" value="1"/>
</dbReference>
<evidence type="ECO:0000313" key="11">
    <source>
        <dbReference type="EMBL" id="NLR74978.1"/>
    </source>
</evidence>
<feature type="binding site" evidence="8">
    <location>
        <position position="355"/>
    </location>
    <ligand>
        <name>substrate</name>
    </ligand>
</feature>
<dbReference type="GO" id="GO:0008710">
    <property type="term" value="F:8-amino-7-oxononanoate synthase activity"/>
    <property type="evidence" value="ECO:0007669"/>
    <property type="project" value="UniProtKB-UniRule"/>
</dbReference>
<evidence type="ECO:0000256" key="6">
    <source>
        <dbReference type="ARBA" id="ARBA00022898"/>
    </source>
</evidence>
<reference evidence="11 12" key="1">
    <citation type="submission" date="2020-04" db="EMBL/GenBank/DDBJ databases">
        <title>Draft genome of Leeia sp. IMCC25680.</title>
        <authorList>
            <person name="Song J."/>
            <person name="Cho J.-C."/>
        </authorList>
    </citation>
    <scope>NUCLEOTIDE SEQUENCE [LARGE SCALE GENOMIC DNA]</scope>
    <source>
        <strain evidence="11 12">IMCC25680</strain>
    </source>
</reference>
<sequence>MATAESPFAAFAAELDELSAQQLRRQRRTRTTPADTHIVADGRAVLSFCSNDYLGLAHHPLLIDAAKQALDESGLGGAASHLVSGHHLQHARLEQRLQAFTGWPALSFATGYAANVGIIPALVGREDAIFADRLNHASLNDGCLLSRATFRRFAHQDLNQLATLLATTPARRRLIVVDGVYSMDGDLAPLPELLALAEQYDAWLYVDDAHGLGVLGEHGRGCAEYWGLHHPRLIQLLTFGKAAGVQGAAVCGDALLIDWLLNRCRSYIYTTASPPALAAALCVSLDLIEGGQQRRETLRAHIRQLREGCADLPWTLLPSETAIQPLRVGSNEETQKLADRLWQRGLWVPGIRPPTVPVGQGRLRISLSAAHTEDDIRLLLEGLHACAREWQGGTPDYDSAAHSSRLTTGAD</sequence>
<keyword evidence="12" id="KW-1185">Reference proteome</keyword>
<dbReference type="GO" id="GO:0009102">
    <property type="term" value="P:biotin biosynthetic process"/>
    <property type="evidence" value="ECO:0007669"/>
    <property type="project" value="UniProtKB-UniRule"/>
</dbReference>
<dbReference type="AlphaFoldDB" id="A0A847SCU4"/>
<comment type="pathway">
    <text evidence="2 8">Cofactor biosynthesis; biotin biosynthesis.</text>
</comment>
<comment type="function">
    <text evidence="8">Catalyzes the decarboxylative condensation of pimeloyl-[acyl-carrier protein] and L-alanine to produce 8-amino-7-oxononanoate (AON), [acyl-carrier protein], and carbon dioxide.</text>
</comment>